<feature type="transmembrane region" description="Helical" evidence="10">
    <location>
        <begin position="27"/>
        <end position="49"/>
    </location>
</feature>
<comment type="caution">
    <text evidence="13">The sequence shown here is derived from an EMBL/GenBank/DDBJ whole genome shotgun (WGS) entry which is preliminary data.</text>
</comment>
<feature type="transmembrane region" description="Helical" evidence="10">
    <location>
        <begin position="127"/>
        <end position="151"/>
    </location>
</feature>
<evidence type="ECO:0000256" key="4">
    <source>
        <dbReference type="ARBA" id="ARBA00022692"/>
    </source>
</evidence>
<evidence type="ECO:0000256" key="3">
    <source>
        <dbReference type="ARBA" id="ARBA00022538"/>
    </source>
</evidence>
<dbReference type="GO" id="GO:0006813">
    <property type="term" value="P:potassium ion transport"/>
    <property type="evidence" value="ECO:0007669"/>
    <property type="project" value="UniProtKB-KW"/>
</dbReference>
<feature type="transmembrane region" description="Helical" evidence="10">
    <location>
        <begin position="264"/>
        <end position="293"/>
    </location>
</feature>
<dbReference type="GO" id="GO:0015297">
    <property type="term" value="F:antiporter activity"/>
    <property type="evidence" value="ECO:0007669"/>
    <property type="project" value="InterPro"/>
</dbReference>
<dbReference type="AlphaFoldDB" id="A0A445KBH1"/>
<feature type="domain" description="Cation/H(+) antiporter central" evidence="12">
    <location>
        <begin position="479"/>
        <end position="611"/>
    </location>
</feature>
<evidence type="ECO:0000256" key="5">
    <source>
        <dbReference type="ARBA" id="ARBA00022958"/>
    </source>
</evidence>
<dbReference type="Pfam" id="PF23256">
    <property type="entry name" value="CHX17_2nd"/>
    <property type="match status" value="1"/>
</dbReference>
<dbReference type="InterPro" id="IPR038770">
    <property type="entry name" value="Na+/solute_symporter_sf"/>
</dbReference>
<dbReference type="GO" id="GO:0016020">
    <property type="term" value="C:membrane"/>
    <property type="evidence" value="ECO:0007669"/>
    <property type="project" value="UniProtKB-SubCell"/>
</dbReference>
<feature type="domain" description="Cation/H+ exchanger transmembrane" evidence="11">
    <location>
        <begin position="46"/>
        <end position="420"/>
    </location>
</feature>
<dbReference type="PANTHER" id="PTHR32468:SF77">
    <property type="entry name" value="CATION_H+ EXCHANGER 3"/>
    <property type="match status" value="1"/>
</dbReference>
<reference evidence="13 14" key="1">
    <citation type="submission" date="2018-09" db="EMBL/GenBank/DDBJ databases">
        <title>A high-quality reference genome of wild soybean provides a powerful tool to mine soybean genomes.</title>
        <authorList>
            <person name="Xie M."/>
            <person name="Chung C.Y.L."/>
            <person name="Li M.-W."/>
            <person name="Wong F.-L."/>
            <person name="Chan T.-F."/>
            <person name="Lam H.-M."/>
        </authorList>
    </citation>
    <scope>NUCLEOTIDE SEQUENCE [LARGE SCALE GENOMIC DNA]</scope>
    <source>
        <strain evidence="14">cv. W05</strain>
        <tissue evidence="13">Hypocotyl of etiolated seedlings</tissue>
    </source>
</reference>
<dbReference type="InterPro" id="IPR057291">
    <property type="entry name" value="CHX17_2nd"/>
</dbReference>
<keyword evidence="4 10" id="KW-0812">Transmembrane</keyword>
<keyword evidence="14" id="KW-1185">Reference proteome</keyword>
<accession>A0A445KBH1</accession>
<feature type="transmembrane region" description="Helical" evidence="10">
    <location>
        <begin position="225"/>
        <end position="243"/>
    </location>
</feature>
<name>A0A445KBH1_GLYSO</name>
<evidence type="ECO:0000259" key="11">
    <source>
        <dbReference type="Pfam" id="PF00999"/>
    </source>
</evidence>
<dbReference type="GO" id="GO:1902600">
    <property type="term" value="P:proton transmembrane transport"/>
    <property type="evidence" value="ECO:0007669"/>
    <property type="project" value="InterPro"/>
</dbReference>
<keyword evidence="5" id="KW-0630">Potassium</keyword>
<dbReference type="InterPro" id="IPR006153">
    <property type="entry name" value="Cation/H_exchanger_TM"/>
</dbReference>
<keyword evidence="7" id="KW-0406">Ion transport</keyword>
<feature type="transmembrane region" description="Helical" evidence="10">
    <location>
        <begin position="344"/>
        <end position="367"/>
    </location>
</feature>
<keyword evidence="3" id="KW-0633">Potassium transport</keyword>
<feature type="transmembrane region" description="Helical" evidence="10">
    <location>
        <begin position="163"/>
        <end position="184"/>
    </location>
</feature>
<feature type="transmembrane region" description="Helical" evidence="10">
    <location>
        <begin position="404"/>
        <end position="426"/>
    </location>
</feature>
<keyword evidence="8 10" id="KW-0472">Membrane</keyword>
<feature type="transmembrane region" description="Helical" evidence="10">
    <location>
        <begin position="373"/>
        <end position="392"/>
    </location>
</feature>
<dbReference type="EMBL" id="QZWG01000006">
    <property type="protein sequence ID" value="RZC08100.1"/>
    <property type="molecule type" value="Genomic_DNA"/>
</dbReference>
<evidence type="ECO:0000256" key="10">
    <source>
        <dbReference type="SAM" id="Phobius"/>
    </source>
</evidence>
<proteinExistence type="inferred from homology"/>
<comment type="similarity">
    <text evidence="9">Belongs to the monovalent cation:proton antiporter 2 (CPA2) transporter (TC 2.A.37) family. CHX (TC 2.A.37.4) subfamily.</text>
</comment>
<dbReference type="Proteomes" id="UP000289340">
    <property type="component" value="Chromosome 6"/>
</dbReference>
<evidence type="ECO:0000256" key="1">
    <source>
        <dbReference type="ARBA" id="ARBA00004141"/>
    </source>
</evidence>
<keyword evidence="2" id="KW-0813">Transport</keyword>
<protein>
    <submittedName>
        <fullName evidence="13">Cation/H(+) antiporter 15</fullName>
    </submittedName>
</protein>
<evidence type="ECO:0000313" key="14">
    <source>
        <dbReference type="Proteomes" id="UP000289340"/>
    </source>
</evidence>
<evidence type="ECO:0000256" key="6">
    <source>
        <dbReference type="ARBA" id="ARBA00022989"/>
    </source>
</evidence>
<gene>
    <name evidence="13" type="ORF">D0Y65_015020</name>
</gene>
<dbReference type="GO" id="GO:0006885">
    <property type="term" value="P:regulation of pH"/>
    <property type="evidence" value="ECO:0007669"/>
    <property type="project" value="TreeGrafter"/>
</dbReference>
<dbReference type="GO" id="GO:0012505">
    <property type="term" value="C:endomembrane system"/>
    <property type="evidence" value="ECO:0007669"/>
    <property type="project" value="TreeGrafter"/>
</dbReference>
<evidence type="ECO:0000256" key="8">
    <source>
        <dbReference type="ARBA" id="ARBA00023136"/>
    </source>
</evidence>
<dbReference type="InterPro" id="IPR050794">
    <property type="entry name" value="CPA2_transporter"/>
</dbReference>
<sequence length="807" mass="89470">MEEPENHTLHSQLIVDNPNEIWKSENILRFFLPQFTLLLFFIVSMTRFIHYILRPFNQPHFVAEFFAGLLLCPEIVGKSEITAYVIPPKALLGVETVAHVGLIYNVFLTGLEMNLDAVLLARKKATTIAIAATIIPMALGTAIYSLGQALYPDDKSSFNTPSAYLFCALVLSVTNYPVLAHILADLKILYTGLGRVAVTAATINDFYNWAMFVILIPFATHSEKPFVSVMLTMIFVLFCYYMLRPSLNRLIEKITDKNEWDNYKLSYVLVGVLFCAHVTEMLGTHSIVGALVFGLILPRGKFADMLMERSDDLVSMYLAPLFFIGCGIRFNFATFEKTKLRNVMIITLLSCCTKIVSTVIATGFYRMPFRDGVALGALLNTKGLLPLVMLNIASDREILSRDFYTIMTTANVLMTILVSPTINYIYKPRKQFEKDKLRTIQNLKADADIRVVACVHNARQAAGMITILEACSATNASRLRVFSLQLIELKGRGTAFLVDHNSSHQSQADTEAIANIFAEISPEQGHTNTSLETLSAVSSYETIHKDIYNIADEKRASLILIPFHKHSSAEGTLEVTNPAFKEINQNVMNYAPCSVGILVDRGHGSLSKVSLRVCVVFIGGPDDREALAISWRMAKHPGIHLSMVHVLLYGKAAEVDTNATTNDESHGILSTIIDSGKEKELDEEYVSLFRLMAVNNEDSITYSEKEVHTGDDIPLVLNELDRGSYDLYILGHGKGRNSLVLSNLMEWTDCPELGVIGDMLASNSFDSCSSVLVVQQYGFGGMNFNKGSNEATSSKHGDVEALFGKGE</sequence>
<comment type="subcellular location">
    <subcellularLocation>
        <location evidence="1">Membrane</location>
        <topology evidence="1">Multi-pass membrane protein</topology>
    </subcellularLocation>
</comment>
<evidence type="ECO:0000313" key="13">
    <source>
        <dbReference type="EMBL" id="RZC08100.1"/>
    </source>
</evidence>
<evidence type="ECO:0000256" key="7">
    <source>
        <dbReference type="ARBA" id="ARBA00023065"/>
    </source>
</evidence>
<keyword evidence="6 10" id="KW-1133">Transmembrane helix</keyword>
<dbReference type="Pfam" id="PF00999">
    <property type="entry name" value="Na_H_Exchanger"/>
    <property type="match status" value="1"/>
</dbReference>
<evidence type="ECO:0000256" key="9">
    <source>
        <dbReference type="ARBA" id="ARBA00038341"/>
    </source>
</evidence>
<dbReference type="PANTHER" id="PTHR32468">
    <property type="entry name" value="CATION/H + ANTIPORTER"/>
    <property type="match status" value="1"/>
</dbReference>
<dbReference type="Gene3D" id="3.40.50.12370">
    <property type="match status" value="1"/>
</dbReference>
<feature type="transmembrane region" description="Helical" evidence="10">
    <location>
        <begin position="196"/>
        <end position="219"/>
    </location>
</feature>
<organism evidence="13 14">
    <name type="scientific">Glycine soja</name>
    <name type="common">Wild soybean</name>
    <dbReference type="NCBI Taxonomy" id="3848"/>
    <lineage>
        <taxon>Eukaryota</taxon>
        <taxon>Viridiplantae</taxon>
        <taxon>Streptophyta</taxon>
        <taxon>Embryophyta</taxon>
        <taxon>Tracheophyta</taxon>
        <taxon>Spermatophyta</taxon>
        <taxon>Magnoliopsida</taxon>
        <taxon>eudicotyledons</taxon>
        <taxon>Gunneridae</taxon>
        <taxon>Pentapetalae</taxon>
        <taxon>rosids</taxon>
        <taxon>fabids</taxon>
        <taxon>Fabales</taxon>
        <taxon>Fabaceae</taxon>
        <taxon>Papilionoideae</taxon>
        <taxon>50 kb inversion clade</taxon>
        <taxon>NPAAA clade</taxon>
        <taxon>indigoferoid/millettioid clade</taxon>
        <taxon>Phaseoleae</taxon>
        <taxon>Glycine</taxon>
        <taxon>Glycine subgen. Soja</taxon>
    </lineage>
</organism>
<dbReference type="Gene3D" id="1.20.1530.20">
    <property type="match status" value="1"/>
</dbReference>
<feature type="transmembrane region" description="Helical" evidence="10">
    <location>
        <begin position="313"/>
        <end position="332"/>
    </location>
</feature>
<evidence type="ECO:0000256" key="2">
    <source>
        <dbReference type="ARBA" id="ARBA00022448"/>
    </source>
</evidence>
<dbReference type="SMR" id="A0A445KBH1"/>
<evidence type="ECO:0000259" key="12">
    <source>
        <dbReference type="Pfam" id="PF23256"/>
    </source>
</evidence>